<feature type="signal peptide" evidence="3">
    <location>
        <begin position="1"/>
        <end position="26"/>
    </location>
</feature>
<feature type="compositionally biased region" description="Polar residues" evidence="1">
    <location>
        <begin position="170"/>
        <end position="202"/>
    </location>
</feature>
<feature type="compositionally biased region" description="Polar residues" evidence="1">
    <location>
        <begin position="240"/>
        <end position="266"/>
    </location>
</feature>
<name>A0A174CEY6_9FIRM</name>
<dbReference type="Gene3D" id="2.60.40.10">
    <property type="entry name" value="Immunoglobulins"/>
    <property type="match status" value="4"/>
</dbReference>
<evidence type="ECO:0000256" key="2">
    <source>
        <dbReference type="SAM" id="Phobius"/>
    </source>
</evidence>
<feature type="region of interest" description="Disordered" evidence="1">
    <location>
        <begin position="144"/>
        <end position="268"/>
    </location>
</feature>
<evidence type="ECO:0000313" key="4">
    <source>
        <dbReference type="EMBL" id="CUO11694.1"/>
    </source>
</evidence>
<organism evidence="4 5">
    <name type="scientific">Blautia obeum</name>
    <dbReference type="NCBI Taxonomy" id="40520"/>
    <lineage>
        <taxon>Bacteria</taxon>
        <taxon>Bacillati</taxon>
        <taxon>Bacillota</taxon>
        <taxon>Clostridia</taxon>
        <taxon>Lachnospirales</taxon>
        <taxon>Lachnospiraceae</taxon>
        <taxon>Blautia</taxon>
    </lineage>
</organism>
<dbReference type="InterPro" id="IPR013783">
    <property type="entry name" value="Ig-like_fold"/>
</dbReference>
<evidence type="ECO:0000256" key="1">
    <source>
        <dbReference type="SAM" id="MobiDB-lite"/>
    </source>
</evidence>
<dbReference type="RefSeq" id="WP_242858907.1">
    <property type="nucleotide sequence ID" value="NZ_CYZD01000006.1"/>
</dbReference>
<sequence>MRKERILAVIMSVLLALSMISATVFAAEIPALDGKLKIQGTAAEGRTLSAEFKEVKPEGVTEDDVAYLWERKTVEDEETEKAGEKPELKELGKDKTYTVTQDDIGSKIVLTVTGKEENGYTGSLKVVSDTVIDAQTAAGQEVKAAEEKAAAADTAEQQAAQETENEQSQNTDASADTEETTQTGVSEDTDTTYQEDSTQAGTENIEGIPAATTDEEKQQSESAGSESVDGIPEATEDGTYGQTNDAADTADSQKNNDTGKTETPTADASIVIGDGNSEVVDFGTVISGQEDSIQAQYVTVTNTGNTTLNFTDISPEHFMVQDISDPMEQNSSQQLWIVPRAGIAAGEYDDTITYTSEEGVEVSFEAKMTVEAAKDDAQNGNGQDDQKTDTGNTSDPTADDQNKGDETPADSTTDPSNDANTSDGGNNGSTTTEVTLAVDDTVAESGLTFKSTESQQITVKNNSAQAVTVAASSTGAAPAVTIDPSEQVIPAGESATFTVTPAENLATDTPYPDNILFADKNNSDNKIIVPVNVTIPAPAVSNVTRDPKDGPDFGTLVDGYTELPAPQTITLTNEGNADAVLSDAVSSTGAAQGQYFDITWQAQTVKSGAKATFTIQPKINLTANATPYTETFTITDTTNGKSIPITATVTVNSPDPSLDVSGQLIDFAAAKKGYSEIAPQQFTVTNNGNVTVTLEQPALTNFTVSVDPAQLTLAPGATAVYTVQPKTGLDVGAYSEDLKISSSLNKSITVNLQVVKGNAVLTKIQQPAAVTGLANGTKKDAASLKLPSTVVVETTEGSMKAAVSWNVKETSYKQSSTDAQKFTVSGTVTLPSGVDNDNKISLATSVEVSVNAYSAKVASAENNKITGIDVNGVYTTQTKISFTAVGAGMDNNSPKKGDTRYVPQSWTVINTNVWNAAPYTASFGLAQSGDYTLKVAFAQQQYDGSSWKATGTTDTRQVSFSIAKAKVTAPGTNLTPAANRKSSVKTGDNTPILPFVCILIIAAGAIGGVVFYKKKNKK</sequence>
<dbReference type="Proteomes" id="UP000095409">
    <property type="component" value="Unassembled WGS sequence"/>
</dbReference>
<proteinExistence type="predicted"/>
<gene>
    <name evidence="4" type="ORF">ERS852394_01497</name>
</gene>
<accession>A0A174CEY6</accession>
<evidence type="ECO:0000313" key="5">
    <source>
        <dbReference type="Proteomes" id="UP000095409"/>
    </source>
</evidence>
<dbReference type="EMBL" id="CYZD01000006">
    <property type="protein sequence ID" value="CUO11694.1"/>
    <property type="molecule type" value="Genomic_DNA"/>
</dbReference>
<feature type="transmembrane region" description="Helical" evidence="2">
    <location>
        <begin position="992"/>
        <end position="1012"/>
    </location>
</feature>
<evidence type="ECO:0008006" key="6">
    <source>
        <dbReference type="Google" id="ProtNLM"/>
    </source>
</evidence>
<protein>
    <recommendedName>
        <fullName evidence="6">LPXTG cell wall anchor domain-containing protein</fullName>
    </recommendedName>
</protein>
<feature type="chain" id="PRO_5008019114" description="LPXTG cell wall anchor domain-containing protein" evidence="3">
    <location>
        <begin position="27"/>
        <end position="1018"/>
    </location>
</feature>
<feature type="region of interest" description="Disordered" evidence="1">
    <location>
        <begin position="374"/>
        <end position="432"/>
    </location>
</feature>
<feature type="compositionally biased region" description="Low complexity" evidence="1">
    <location>
        <begin position="416"/>
        <end position="432"/>
    </location>
</feature>
<feature type="compositionally biased region" description="Low complexity" evidence="1">
    <location>
        <begin position="151"/>
        <end position="169"/>
    </location>
</feature>
<reference evidence="4 5" key="1">
    <citation type="submission" date="2015-09" db="EMBL/GenBank/DDBJ databases">
        <authorList>
            <consortium name="Pathogen Informatics"/>
        </authorList>
    </citation>
    <scope>NUCLEOTIDE SEQUENCE [LARGE SCALE GENOMIC DNA]</scope>
    <source>
        <strain evidence="4 5">2789STDY5608837</strain>
    </source>
</reference>
<evidence type="ECO:0000256" key="3">
    <source>
        <dbReference type="SAM" id="SignalP"/>
    </source>
</evidence>
<keyword evidence="2" id="KW-1133">Transmembrane helix</keyword>
<dbReference type="AlphaFoldDB" id="A0A174CEY6"/>
<keyword evidence="2" id="KW-0472">Membrane</keyword>
<keyword evidence="2" id="KW-0812">Transmembrane</keyword>
<keyword evidence="3" id="KW-0732">Signal</keyword>